<dbReference type="Pfam" id="PF02771">
    <property type="entry name" value="Acyl-CoA_dh_N"/>
    <property type="match status" value="1"/>
</dbReference>
<evidence type="ECO:0000313" key="7">
    <source>
        <dbReference type="EMBL" id="GCE05936.1"/>
    </source>
</evidence>
<sequence length="405" mass="43998">MSFLSYPGTAEQKQLLETAARLADRFAERAARYDWEGHFPIENFKDLHEAGYLTLSLPRELGGQGASLLDLVHAQYRLAQGDASTALVVTMHLMHSGRLVEGRGELPPVIKQLCRDIVEHGAMINSAVSEPATGSPSRGGRPQTTARRQPDGSWRIDGRKTFTTGSHALSYFIVGCSIEDAGGAEAGLPALKSERGNFLVPKSTEGVRIEDTWNTVGMRETGSNDLILEGVHLGVEAYLDEQLPVIPSIQTKQGVWGLVLASVYLGIAQAARDEAVRFARSRRPNSLKQQSIATVPHIQDKIGRIEVLLFESKASLFGLAEHYTEDNSNVEPALVGAVKYLATNNAIEIIDLSMRVAGAASLALSSPLQRYYRDIRAGLHNPPMDDVALAALAKRTLEDPTEPAK</sequence>
<dbReference type="InterPro" id="IPR006091">
    <property type="entry name" value="Acyl-CoA_Oxase/DH_mid-dom"/>
</dbReference>
<gene>
    <name evidence="7" type="primary">ydbM</name>
    <name evidence="7" type="ORF">KDAU_32650</name>
</gene>
<dbReference type="Pfam" id="PF08028">
    <property type="entry name" value="Acyl-CoA_dh_2"/>
    <property type="match status" value="1"/>
</dbReference>
<feature type="compositionally biased region" description="Basic and acidic residues" evidence="3">
    <location>
        <begin position="148"/>
        <end position="157"/>
    </location>
</feature>
<dbReference type="InterPro" id="IPR046373">
    <property type="entry name" value="Acyl-CoA_Oxase/DH_mid-dom_sf"/>
</dbReference>
<dbReference type="PANTHER" id="PTHR43831:SF1">
    <property type="entry name" value="ISOBUTYRYL-COA DEHYDROGENASE, MITOCHONDRIAL"/>
    <property type="match status" value="1"/>
</dbReference>
<dbReference type="InterPro" id="IPR013107">
    <property type="entry name" value="Acyl-CoA_DH_C"/>
</dbReference>
<dbReference type="InterPro" id="IPR052547">
    <property type="entry name" value="Mito_Isobutyryl-CoADH"/>
</dbReference>
<evidence type="ECO:0000256" key="3">
    <source>
        <dbReference type="SAM" id="MobiDB-lite"/>
    </source>
</evidence>
<dbReference type="SUPFAM" id="SSF47203">
    <property type="entry name" value="Acyl-CoA dehydrogenase C-terminal domain-like"/>
    <property type="match status" value="1"/>
</dbReference>
<evidence type="ECO:0000259" key="6">
    <source>
        <dbReference type="Pfam" id="PF08028"/>
    </source>
</evidence>
<dbReference type="AlphaFoldDB" id="A0A401ZGG7"/>
<dbReference type="CDD" id="cd00567">
    <property type="entry name" value="ACAD"/>
    <property type="match status" value="1"/>
</dbReference>
<protein>
    <submittedName>
        <fullName evidence="7">Putative acyl-CoA dehydrogenase YdbM</fullName>
    </submittedName>
</protein>
<dbReference type="Gene3D" id="1.20.140.10">
    <property type="entry name" value="Butyryl-CoA Dehydrogenase, subunit A, domain 3"/>
    <property type="match status" value="1"/>
</dbReference>
<dbReference type="InterPro" id="IPR009100">
    <property type="entry name" value="AcylCoA_DH/oxidase_NM_dom_sf"/>
</dbReference>
<dbReference type="GO" id="GO:0050660">
    <property type="term" value="F:flavin adenine dinucleotide binding"/>
    <property type="evidence" value="ECO:0007669"/>
    <property type="project" value="InterPro"/>
</dbReference>
<feature type="domain" description="Acyl-CoA dehydrogenase C-terminal" evidence="6">
    <location>
        <begin position="258"/>
        <end position="378"/>
    </location>
</feature>
<dbReference type="PANTHER" id="PTHR43831">
    <property type="entry name" value="ISOBUTYRYL-COA DEHYDROGENASE"/>
    <property type="match status" value="1"/>
</dbReference>
<feature type="domain" description="Acyl-CoA dehydrogenase/oxidase N-terminal" evidence="5">
    <location>
        <begin position="9"/>
        <end position="94"/>
    </location>
</feature>
<organism evidence="7 8">
    <name type="scientific">Dictyobacter aurantiacus</name>
    <dbReference type="NCBI Taxonomy" id="1936993"/>
    <lineage>
        <taxon>Bacteria</taxon>
        <taxon>Bacillati</taxon>
        <taxon>Chloroflexota</taxon>
        <taxon>Ktedonobacteria</taxon>
        <taxon>Ktedonobacterales</taxon>
        <taxon>Dictyobacteraceae</taxon>
        <taxon>Dictyobacter</taxon>
    </lineage>
</organism>
<dbReference type="Pfam" id="PF02770">
    <property type="entry name" value="Acyl-CoA_dh_M"/>
    <property type="match status" value="1"/>
</dbReference>
<comment type="caution">
    <text evidence="7">The sequence shown here is derived from an EMBL/GenBank/DDBJ whole genome shotgun (WGS) entry which is preliminary data.</text>
</comment>
<evidence type="ECO:0000259" key="4">
    <source>
        <dbReference type="Pfam" id="PF02770"/>
    </source>
</evidence>
<proteinExistence type="predicted"/>
<keyword evidence="1" id="KW-0285">Flavoprotein</keyword>
<feature type="domain" description="Acyl-CoA oxidase/dehydrogenase middle" evidence="4">
    <location>
        <begin position="127"/>
        <end position="231"/>
    </location>
</feature>
<dbReference type="InterPro" id="IPR037069">
    <property type="entry name" value="AcylCoA_DH/ox_N_sf"/>
</dbReference>
<name>A0A401ZGG7_9CHLR</name>
<dbReference type="InterPro" id="IPR036250">
    <property type="entry name" value="AcylCo_DH-like_C"/>
</dbReference>
<dbReference type="SUPFAM" id="SSF56645">
    <property type="entry name" value="Acyl-CoA dehydrogenase NM domain-like"/>
    <property type="match status" value="1"/>
</dbReference>
<reference evidence="8" key="1">
    <citation type="submission" date="2018-12" db="EMBL/GenBank/DDBJ databases">
        <title>Tengunoibacter tsumagoiensis gen. nov., sp. nov., Dictyobacter kobayashii sp. nov., D. alpinus sp. nov., and D. joshuensis sp. nov. and description of Dictyobacteraceae fam. nov. within the order Ktedonobacterales isolated from Tengu-no-mugimeshi.</title>
        <authorList>
            <person name="Wang C.M."/>
            <person name="Zheng Y."/>
            <person name="Sakai Y."/>
            <person name="Toyoda A."/>
            <person name="Minakuchi Y."/>
            <person name="Abe K."/>
            <person name="Yokota A."/>
            <person name="Yabe S."/>
        </authorList>
    </citation>
    <scope>NUCLEOTIDE SEQUENCE [LARGE SCALE GENOMIC DNA]</scope>
    <source>
        <strain evidence="8">S-27</strain>
    </source>
</reference>
<evidence type="ECO:0000313" key="8">
    <source>
        <dbReference type="Proteomes" id="UP000287224"/>
    </source>
</evidence>
<keyword evidence="2" id="KW-0560">Oxidoreductase</keyword>
<feature type="region of interest" description="Disordered" evidence="3">
    <location>
        <begin position="127"/>
        <end position="157"/>
    </location>
</feature>
<dbReference type="EMBL" id="BIFQ01000001">
    <property type="protein sequence ID" value="GCE05936.1"/>
    <property type="molecule type" value="Genomic_DNA"/>
</dbReference>
<dbReference type="Gene3D" id="2.40.110.10">
    <property type="entry name" value="Butyryl-CoA Dehydrogenase, subunit A, domain 2"/>
    <property type="match status" value="1"/>
</dbReference>
<feature type="compositionally biased region" description="Polar residues" evidence="3">
    <location>
        <begin position="127"/>
        <end position="147"/>
    </location>
</feature>
<dbReference type="OrthoDB" id="9785203at2"/>
<evidence type="ECO:0000256" key="2">
    <source>
        <dbReference type="ARBA" id="ARBA00023002"/>
    </source>
</evidence>
<accession>A0A401ZGG7</accession>
<evidence type="ECO:0000256" key="1">
    <source>
        <dbReference type="ARBA" id="ARBA00022630"/>
    </source>
</evidence>
<dbReference type="PIRSF" id="PIRSF016578">
    <property type="entry name" value="HsaA"/>
    <property type="match status" value="1"/>
</dbReference>
<evidence type="ECO:0000259" key="5">
    <source>
        <dbReference type="Pfam" id="PF02771"/>
    </source>
</evidence>
<dbReference type="Proteomes" id="UP000287224">
    <property type="component" value="Unassembled WGS sequence"/>
</dbReference>
<dbReference type="Gene3D" id="1.10.540.10">
    <property type="entry name" value="Acyl-CoA dehydrogenase/oxidase, N-terminal domain"/>
    <property type="match status" value="1"/>
</dbReference>
<dbReference type="InterPro" id="IPR013786">
    <property type="entry name" value="AcylCoA_DH/ox_N"/>
</dbReference>
<dbReference type="RefSeq" id="WP_126596941.1">
    <property type="nucleotide sequence ID" value="NZ_BIFQ01000001.1"/>
</dbReference>
<dbReference type="GO" id="GO:0016627">
    <property type="term" value="F:oxidoreductase activity, acting on the CH-CH group of donors"/>
    <property type="evidence" value="ECO:0007669"/>
    <property type="project" value="InterPro"/>
</dbReference>
<keyword evidence="8" id="KW-1185">Reference proteome</keyword>